<accession>A0AAF3EPP9</accession>
<dbReference type="Proteomes" id="UP000887575">
    <property type="component" value="Unassembled WGS sequence"/>
</dbReference>
<keyword evidence="2" id="KW-1185">Reference proteome</keyword>
<feature type="chain" id="PRO_5042143541" evidence="1">
    <location>
        <begin position="16"/>
        <end position="745"/>
    </location>
</feature>
<dbReference type="WBParaSite" id="MBELARI_LOCUS15890">
    <property type="protein sequence ID" value="MBELARI_LOCUS15890"/>
    <property type="gene ID" value="MBELARI_LOCUS15890"/>
</dbReference>
<dbReference type="AlphaFoldDB" id="A0AAF3EPP9"/>
<organism evidence="2 3">
    <name type="scientific">Mesorhabditis belari</name>
    <dbReference type="NCBI Taxonomy" id="2138241"/>
    <lineage>
        <taxon>Eukaryota</taxon>
        <taxon>Metazoa</taxon>
        <taxon>Ecdysozoa</taxon>
        <taxon>Nematoda</taxon>
        <taxon>Chromadorea</taxon>
        <taxon>Rhabditida</taxon>
        <taxon>Rhabditina</taxon>
        <taxon>Rhabditomorpha</taxon>
        <taxon>Rhabditoidea</taxon>
        <taxon>Rhabditidae</taxon>
        <taxon>Mesorhabditinae</taxon>
        <taxon>Mesorhabditis</taxon>
    </lineage>
</organism>
<evidence type="ECO:0000256" key="1">
    <source>
        <dbReference type="SAM" id="SignalP"/>
    </source>
</evidence>
<sequence>MIVLAIFFLLGKSNGLNQLPTTTPAIREGDNVLDDLINPKGFPLGLLWPDGNPCPDRCTSFRLWRYNHHVSKAAEVAECSENGLPMKVKHIYYWPGDHISITCKVCQRGLDSNGKIKTWGWAAKVYDFFDHYRKNEKLQHADVGVQFLPLKFEINTGSKEFDGAGASDPSYMPGNRIQATEPGSFPHIRRQTFEQIGNTLHIHNAEARAAGVYFCYDDTAINLVRYFYILHAMTPINQRLNSLFVLLATLLSFRAGLFVNARKDGNRTTKLNSFPFPYTDKDRSFRLWRYNHHVSKAAEVAECSENGLPMKVKHIYYWPGDHISITCKVCQRGLDSNGKIKTWGWAAKVYDFFDHYQKNEKLQHADVRVQFLPFKLQFHTRSGQFEGSGDSEPSYMPGNRIQATENGSLPHIRPQTFEYIGNTLHFHNAQARAAGVYFCYEDTAINLVRYFYILHAMTPINRVNWMDDANLKNRLQLSPDMGKMVCESPDEKAFLKPPYKCENDCGKPIYMYPDTQWKFNWRPIIYKPENEPICDKGDLKCEQYLKLHPNTDDLAIRKVPETAIHLHVFKRSINDRPFYTDVALAFRWEPWSRCDSGRTHQRREGHCVLQLVDGKKKTNSENTHTKATRWMSRLDSIFRLSGGKNTTFVRLHSSTLMTMIMDQPVNSDCGARERSKSVQKIDEFYEQVIFPSLDIPGEQFNRKKFTLNNEWRTCFKYKHSGENAGSDGSYSDIVGTYVIETKECP</sequence>
<reference evidence="3" key="1">
    <citation type="submission" date="2024-02" db="UniProtKB">
        <authorList>
            <consortium name="WormBaseParasite"/>
        </authorList>
    </citation>
    <scope>IDENTIFICATION</scope>
</reference>
<proteinExistence type="predicted"/>
<evidence type="ECO:0000313" key="2">
    <source>
        <dbReference type="Proteomes" id="UP000887575"/>
    </source>
</evidence>
<evidence type="ECO:0000313" key="3">
    <source>
        <dbReference type="WBParaSite" id="MBELARI_LOCUS15890"/>
    </source>
</evidence>
<protein>
    <submittedName>
        <fullName evidence="3">Uncharacterized protein</fullName>
    </submittedName>
</protein>
<name>A0AAF3EPP9_9BILA</name>
<keyword evidence="1" id="KW-0732">Signal</keyword>
<feature type="signal peptide" evidence="1">
    <location>
        <begin position="1"/>
        <end position="15"/>
    </location>
</feature>